<comment type="caution">
    <text evidence="1">The sequence shown here is derived from an EMBL/GenBank/DDBJ whole genome shotgun (WGS) entry which is preliminary data.</text>
</comment>
<reference evidence="1 2" key="1">
    <citation type="journal article" date="2019" name="Nat. Microbiol.">
        <title>Mediterranean grassland soil C-N compound turnover is dependent on rainfall and depth, and is mediated by genomically divergent microorganisms.</title>
        <authorList>
            <person name="Diamond S."/>
            <person name="Andeer P.F."/>
            <person name="Li Z."/>
            <person name="Crits-Christoph A."/>
            <person name="Burstein D."/>
            <person name="Anantharaman K."/>
            <person name="Lane K.R."/>
            <person name="Thomas B.C."/>
            <person name="Pan C."/>
            <person name="Northen T.R."/>
            <person name="Banfield J.F."/>
        </authorList>
    </citation>
    <scope>NUCLEOTIDE SEQUENCE [LARGE SCALE GENOMIC DNA]</scope>
    <source>
        <strain evidence="1">WS_8</strain>
    </source>
</reference>
<organism evidence="1 2">
    <name type="scientific">Eiseniibacteriota bacterium</name>
    <dbReference type="NCBI Taxonomy" id="2212470"/>
    <lineage>
        <taxon>Bacteria</taxon>
        <taxon>Candidatus Eiseniibacteriota</taxon>
    </lineage>
</organism>
<sequence length="73" mass="7836">MALGALAADLARLGVPEGQRASARAALLDLGRQIQEGTLTWQDLRGAVNFVMGFPPLARHVLPLLLPYLDLES</sequence>
<proteinExistence type="predicted"/>
<dbReference type="Proteomes" id="UP000316609">
    <property type="component" value="Unassembled WGS sequence"/>
</dbReference>
<evidence type="ECO:0000313" key="1">
    <source>
        <dbReference type="EMBL" id="TMQ63215.1"/>
    </source>
</evidence>
<dbReference type="EMBL" id="VBOY01000114">
    <property type="protein sequence ID" value="TMQ63215.1"/>
    <property type="molecule type" value="Genomic_DNA"/>
</dbReference>
<dbReference type="AlphaFoldDB" id="A0A538THW6"/>
<gene>
    <name evidence="1" type="ORF">E6K78_10890</name>
</gene>
<name>A0A538THW6_UNCEI</name>
<evidence type="ECO:0000313" key="2">
    <source>
        <dbReference type="Proteomes" id="UP000316609"/>
    </source>
</evidence>
<protein>
    <submittedName>
        <fullName evidence="1">Uncharacterized protein</fullName>
    </submittedName>
</protein>
<accession>A0A538THW6</accession>